<organism evidence="2 3">
    <name type="scientific">Ajellomyces capsulatus</name>
    <name type="common">Darling's disease fungus</name>
    <name type="synonym">Histoplasma capsulatum</name>
    <dbReference type="NCBI Taxonomy" id="5037"/>
    <lineage>
        <taxon>Eukaryota</taxon>
        <taxon>Fungi</taxon>
        <taxon>Dikarya</taxon>
        <taxon>Ascomycota</taxon>
        <taxon>Pezizomycotina</taxon>
        <taxon>Eurotiomycetes</taxon>
        <taxon>Eurotiomycetidae</taxon>
        <taxon>Onygenales</taxon>
        <taxon>Ajellomycetaceae</taxon>
        <taxon>Histoplasma</taxon>
    </lineage>
</organism>
<comment type="caution">
    <text evidence="2">The sequence shown here is derived from an EMBL/GenBank/DDBJ whole genome shotgun (WGS) entry which is preliminary data.</text>
</comment>
<feature type="compositionally biased region" description="Polar residues" evidence="1">
    <location>
        <begin position="121"/>
        <end position="132"/>
    </location>
</feature>
<feature type="region of interest" description="Disordered" evidence="1">
    <location>
        <begin position="1"/>
        <end position="73"/>
    </location>
</feature>
<dbReference type="Proteomes" id="UP000670092">
    <property type="component" value="Unassembled WGS sequence"/>
</dbReference>
<dbReference type="OrthoDB" id="28413at2759"/>
<evidence type="ECO:0000256" key="1">
    <source>
        <dbReference type="SAM" id="MobiDB-lite"/>
    </source>
</evidence>
<protein>
    <submittedName>
        <fullName evidence="2">Uncharacterized protein</fullName>
    </submittedName>
</protein>
<proteinExistence type="predicted"/>
<gene>
    <name evidence="2" type="ORF">I7I52_09518</name>
</gene>
<dbReference type="VEuPathDB" id="FungiDB:I7I52_09518"/>
<accession>A0A8H7Z165</accession>
<sequence>MIIKHGGREGQVSIYNKGQTRRKKSKEIVHEPKLKNEIAWPSDARVNGKWKNRPTGFQTPTRDKKIKNQTHISIKSEDPLIKLRACVQENLRRKKKEMKKGKKNERNKMDLKGRKWKSDRTLLSSQLPPNMS</sequence>
<evidence type="ECO:0000313" key="2">
    <source>
        <dbReference type="EMBL" id="KAG5299263.1"/>
    </source>
</evidence>
<name>A0A8H7Z165_AJECA</name>
<evidence type="ECO:0000313" key="3">
    <source>
        <dbReference type="Proteomes" id="UP000670092"/>
    </source>
</evidence>
<feature type="compositionally biased region" description="Basic and acidic residues" evidence="1">
    <location>
        <begin position="104"/>
        <end position="120"/>
    </location>
</feature>
<reference evidence="2 3" key="1">
    <citation type="submission" date="2021-01" db="EMBL/GenBank/DDBJ databases">
        <title>Chromosome-level genome assembly of a human fungal pathogen reveals clustering of transcriptionally co-regulated genes.</title>
        <authorList>
            <person name="Voorhies M."/>
            <person name="Cohen S."/>
            <person name="Shea T.P."/>
            <person name="Petrus S."/>
            <person name="Munoz J.F."/>
            <person name="Poplawski S."/>
            <person name="Goldman W.E."/>
            <person name="Michael T."/>
            <person name="Cuomo C.A."/>
            <person name="Sil A."/>
            <person name="Beyhan S."/>
        </authorList>
    </citation>
    <scope>NUCLEOTIDE SEQUENCE [LARGE SCALE GENOMIC DNA]</scope>
    <source>
        <strain evidence="2 3">G184AR</strain>
    </source>
</reference>
<feature type="compositionally biased region" description="Basic and acidic residues" evidence="1">
    <location>
        <begin position="26"/>
        <end position="36"/>
    </location>
</feature>
<feature type="region of interest" description="Disordered" evidence="1">
    <location>
        <begin position="91"/>
        <end position="132"/>
    </location>
</feature>
<dbReference type="EMBL" id="JAEVHI010000002">
    <property type="protein sequence ID" value="KAG5299263.1"/>
    <property type="molecule type" value="Genomic_DNA"/>
</dbReference>
<feature type="compositionally biased region" description="Basic residues" evidence="1">
    <location>
        <begin position="92"/>
        <end position="103"/>
    </location>
</feature>
<dbReference type="AlphaFoldDB" id="A0A8H7Z165"/>